<keyword evidence="1" id="KW-0472">Membrane</keyword>
<reference evidence="3" key="1">
    <citation type="journal article" date="2006" name="Proc. Natl. Acad. Sci. U.S.A.">
        <title>Genome analysis of the smallest free-living eukaryote Ostreococcus tauri unveils many unique features.</title>
        <authorList>
            <person name="Derelle E."/>
            <person name="Ferraz C."/>
            <person name="Rombauts S."/>
            <person name="Rouze P."/>
            <person name="Worden A.Z."/>
            <person name="Robbens S."/>
            <person name="Partensky F."/>
            <person name="Degroeve S."/>
            <person name="Echeynie S."/>
            <person name="Cooke R."/>
            <person name="Saeys Y."/>
            <person name="Wuyts J."/>
            <person name="Jabbari K."/>
            <person name="Bowler C."/>
            <person name="Panaud O."/>
            <person name="Piegu B."/>
            <person name="Ball S.G."/>
            <person name="Ral J.-P."/>
            <person name="Bouget F.-Y."/>
            <person name="Piganeau G."/>
            <person name="De Baets B."/>
            <person name="Picard A."/>
            <person name="Delseny M."/>
            <person name="Demaille J."/>
            <person name="Van de Peer Y."/>
            <person name="Moreau H."/>
        </authorList>
    </citation>
    <scope>NUCLEOTIDE SEQUENCE [LARGE SCALE GENOMIC DNA]</scope>
    <source>
        <strain evidence="3">OTTH 0595 / CCAP 157/2 / RCC745</strain>
    </source>
</reference>
<dbReference type="InterPro" id="IPR016605">
    <property type="entry name" value="Transptr_NO3_Nar2"/>
</dbReference>
<keyword evidence="3" id="KW-1185">Reference proteome</keyword>
<name>A0A090MB22_OSTTA</name>
<dbReference type="InParanoid" id="A0A090MB22"/>
<keyword evidence="1" id="KW-0812">Transmembrane</keyword>
<dbReference type="EMBL" id="CAID01000010">
    <property type="protein sequence ID" value="CEF99314.1"/>
    <property type="molecule type" value="Genomic_DNA"/>
</dbReference>
<reference evidence="2 3" key="2">
    <citation type="journal article" date="2014" name="BMC Genomics">
        <title>An improved genome of the model marine alga Ostreococcus tauri unfolds by assessing Illumina de novo assemblies.</title>
        <authorList>
            <person name="Blanc-Mathieu R."/>
            <person name="Verhelst B."/>
            <person name="Derelle E."/>
            <person name="Rombauts S."/>
            <person name="Bouget F.Y."/>
            <person name="Carre I."/>
            <person name="Chateau A."/>
            <person name="Eyre-Walker A."/>
            <person name="Grimsley N."/>
            <person name="Moreau H."/>
            <person name="Piegu B."/>
            <person name="Rivals E."/>
            <person name="Schackwitz W."/>
            <person name="Van de Peer Y."/>
            <person name="Piganeau G."/>
        </authorList>
    </citation>
    <scope>NUCLEOTIDE SEQUENCE [LARGE SCALE GENOMIC DNA]</scope>
    <source>
        <strain evidence="3">OTTH 0595 / CCAP 157/2 / RCC745</strain>
    </source>
</reference>
<feature type="transmembrane region" description="Helical" evidence="1">
    <location>
        <begin position="159"/>
        <end position="180"/>
    </location>
</feature>
<keyword evidence="1" id="KW-1133">Transmembrane helix</keyword>
<dbReference type="KEGG" id="ota:OT_ostta10g00940"/>
<accession>A0A090MB22</accession>
<dbReference type="Pfam" id="PF16974">
    <property type="entry name" value="NAR2"/>
    <property type="match status" value="1"/>
</dbReference>
<proteinExistence type="predicted"/>
<organism evidence="2 3">
    <name type="scientific">Ostreococcus tauri</name>
    <name type="common">Marine green alga</name>
    <dbReference type="NCBI Taxonomy" id="70448"/>
    <lineage>
        <taxon>Eukaryota</taxon>
        <taxon>Viridiplantae</taxon>
        <taxon>Chlorophyta</taxon>
        <taxon>Mamiellophyceae</taxon>
        <taxon>Mamiellales</taxon>
        <taxon>Bathycoccaceae</taxon>
        <taxon>Ostreococcus</taxon>
    </lineage>
</organism>
<dbReference type="AlphaFoldDB" id="A0A090MB22"/>
<dbReference type="RefSeq" id="XP_022839759.1">
    <property type="nucleotide sequence ID" value="XM_022983119.1"/>
</dbReference>
<gene>
    <name evidence="2" type="ORF">OT_ostta10g00940</name>
</gene>
<dbReference type="Proteomes" id="UP000009170">
    <property type="component" value="Unassembled WGS sequence"/>
</dbReference>
<dbReference type="GO" id="GO:0010167">
    <property type="term" value="P:response to nitrate"/>
    <property type="evidence" value="ECO:0007669"/>
    <property type="project" value="InterPro"/>
</dbReference>
<protein>
    <submittedName>
        <fullName evidence="2">Unnamed product</fullName>
    </submittedName>
</protein>
<dbReference type="STRING" id="70448.A0A090MB22"/>
<evidence type="ECO:0000256" key="1">
    <source>
        <dbReference type="SAM" id="Phobius"/>
    </source>
</evidence>
<dbReference type="OrthoDB" id="510280at2759"/>
<evidence type="ECO:0000313" key="2">
    <source>
        <dbReference type="EMBL" id="CEF99314.1"/>
    </source>
</evidence>
<sequence length="193" mass="20611">MASGAHAATKYSEMTANKLTVTTKLDGAACAAGSKIKAGTGVLNVMATGLDTSCTDCTATVKICYDSAETVGRKWRKKNDVVDKNKQCKQTAVEADELEKGIDVSKLTTGHDITLPLNIAPIKYTIQVLQKSAADGYKRYGDSGCTFEVETYERTPQGLVGTMSFFIAFSVIVSTAGIWYDHKKQSAYAAANA</sequence>
<comment type="caution">
    <text evidence="2">The sequence shown here is derived from an EMBL/GenBank/DDBJ whole genome shotgun (WGS) entry which is preliminary data.</text>
</comment>
<evidence type="ECO:0000313" key="3">
    <source>
        <dbReference type="Proteomes" id="UP000009170"/>
    </source>
</evidence>
<dbReference type="FunCoup" id="A0A090MB22">
    <property type="interactions" value="37"/>
</dbReference>
<dbReference type="GeneID" id="9832261"/>
<dbReference type="GO" id="GO:0015706">
    <property type="term" value="P:nitrate transmembrane transport"/>
    <property type="evidence" value="ECO:0007669"/>
    <property type="project" value="InterPro"/>
</dbReference>